<evidence type="ECO:0000313" key="3">
    <source>
        <dbReference type="Proteomes" id="UP001235939"/>
    </source>
</evidence>
<proteinExistence type="predicted"/>
<evidence type="ECO:0000313" key="2">
    <source>
        <dbReference type="EMBL" id="UYV78666.1"/>
    </source>
</evidence>
<dbReference type="InterPro" id="IPR001888">
    <property type="entry name" value="Transposase_1"/>
</dbReference>
<evidence type="ECO:0000256" key="1">
    <source>
        <dbReference type="SAM" id="MobiDB-lite"/>
    </source>
</evidence>
<sequence length="417" mass="48195">MHPDHDNGQLRCLVRVDVLFWIDVCHIEGCKDGRATVYVVRMPQHAKLFPKPAKGKISQGRKNGGDVDRSRGLEPLECIVSGIWTNDDEAPGRPTTARTDENVDRVLEVLRTDRRLSIQQIADTLHMSTFVVHGIVTEDLQMQLLDLIQNEPGFLNSVVTGDESWMFEYDQESKRQSCAWHKKSSPRPKKARMSKSRFKTMIIVFFDIRGIVHCEFVPQGQTVNSAFYLEVLRRLKRRIARVRTDIKDTVKLYHDNATSHTAFIITNFLARSNTPVIPHPPYRLDLAPCDFFLFPRLKRELKGKHWETVENIQHHVTTFLRSIPVEEFQGAFQAWQTCLRNPTHSPYSPDIAPSNYFLFLSMQHGLADQHFSDYAEVKKRIDEWIAAKEPAFSSDGIRQLPERWEKVVASDGQYFEH</sequence>
<name>A0ABY6LBW3_9ARAC</name>
<feature type="region of interest" description="Disordered" evidence="1">
    <location>
        <begin position="51"/>
        <end position="71"/>
    </location>
</feature>
<keyword evidence="3" id="KW-1185">Reference proteome</keyword>
<protein>
    <recommendedName>
        <fullName evidence="4">Transposase</fullName>
    </recommendedName>
</protein>
<dbReference type="Gene3D" id="3.30.420.10">
    <property type="entry name" value="Ribonuclease H-like superfamily/Ribonuclease H"/>
    <property type="match status" value="2"/>
</dbReference>
<gene>
    <name evidence="2" type="ORF">LAZ67_16002325</name>
</gene>
<dbReference type="InterPro" id="IPR052709">
    <property type="entry name" value="Transposase-MT_Hybrid"/>
</dbReference>
<accession>A0ABY6LBW3</accession>
<dbReference type="EMBL" id="CP092878">
    <property type="protein sequence ID" value="UYV78666.1"/>
    <property type="molecule type" value="Genomic_DNA"/>
</dbReference>
<evidence type="ECO:0008006" key="4">
    <source>
        <dbReference type="Google" id="ProtNLM"/>
    </source>
</evidence>
<organism evidence="2 3">
    <name type="scientific">Cordylochernes scorpioides</name>
    <dbReference type="NCBI Taxonomy" id="51811"/>
    <lineage>
        <taxon>Eukaryota</taxon>
        <taxon>Metazoa</taxon>
        <taxon>Ecdysozoa</taxon>
        <taxon>Arthropoda</taxon>
        <taxon>Chelicerata</taxon>
        <taxon>Arachnida</taxon>
        <taxon>Pseudoscorpiones</taxon>
        <taxon>Cheliferoidea</taxon>
        <taxon>Chernetidae</taxon>
        <taxon>Cordylochernes</taxon>
    </lineage>
</organism>
<dbReference type="Pfam" id="PF01359">
    <property type="entry name" value="Transposase_1"/>
    <property type="match status" value="1"/>
</dbReference>
<dbReference type="PANTHER" id="PTHR46060:SF1">
    <property type="entry name" value="MARINER MOS1 TRANSPOSASE-LIKE PROTEIN"/>
    <property type="match status" value="1"/>
</dbReference>
<dbReference type="InterPro" id="IPR036397">
    <property type="entry name" value="RNaseH_sf"/>
</dbReference>
<dbReference type="PANTHER" id="PTHR46060">
    <property type="entry name" value="MARINER MOS1 TRANSPOSASE-LIKE PROTEIN"/>
    <property type="match status" value="1"/>
</dbReference>
<reference evidence="2 3" key="1">
    <citation type="submission" date="2022-01" db="EMBL/GenBank/DDBJ databases">
        <title>A chromosomal length assembly of Cordylochernes scorpioides.</title>
        <authorList>
            <person name="Zeh D."/>
            <person name="Zeh J."/>
        </authorList>
    </citation>
    <scope>NUCLEOTIDE SEQUENCE [LARGE SCALE GENOMIC DNA]</scope>
    <source>
        <strain evidence="2">IN4F17</strain>
        <tissue evidence="2">Whole Body</tissue>
    </source>
</reference>
<dbReference type="Proteomes" id="UP001235939">
    <property type="component" value="Chromosome 16"/>
</dbReference>